<dbReference type="GO" id="GO:0034272">
    <property type="term" value="C:phosphatidylinositol 3-kinase complex, class III, type II"/>
    <property type="evidence" value="ECO:0007669"/>
    <property type="project" value="InterPro"/>
</dbReference>
<keyword evidence="1 2" id="KW-0175">Coiled coil</keyword>
<reference evidence="4" key="2">
    <citation type="submission" date="2020-11" db="EMBL/GenBank/DDBJ databases">
        <authorList>
            <person name="McCartney M.A."/>
            <person name="Auch B."/>
            <person name="Kono T."/>
            <person name="Mallez S."/>
            <person name="Becker A."/>
            <person name="Gohl D.M."/>
            <person name="Silverstein K.A.T."/>
            <person name="Koren S."/>
            <person name="Bechman K.B."/>
            <person name="Herman A."/>
            <person name="Abrahante J.E."/>
            <person name="Garbe J."/>
        </authorList>
    </citation>
    <scope>NUCLEOTIDE SEQUENCE</scope>
    <source>
        <strain evidence="4">Duluth1</strain>
        <tissue evidence="4">Whole animal</tissue>
    </source>
</reference>
<dbReference type="Pfam" id="PF17649">
    <property type="entry name" value="VPS38"/>
    <property type="match status" value="1"/>
</dbReference>
<gene>
    <name evidence="4" type="ORF">DPMN_142025</name>
</gene>
<dbReference type="PANTHER" id="PTHR15157">
    <property type="entry name" value="UV RADIATION RESISTANCE-ASSOCIATED GENE PROTEIN"/>
    <property type="match status" value="1"/>
</dbReference>
<dbReference type="EMBL" id="JAIWYP010000006">
    <property type="protein sequence ID" value="KAH3813564.1"/>
    <property type="molecule type" value="Genomic_DNA"/>
</dbReference>
<dbReference type="AlphaFoldDB" id="A0A9D4GAI2"/>
<dbReference type="Proteomes" id="UP000828390">
    <property type="component" value="Unassembled WGS sequence"/>
</dbReference>
<feature type="compositionally biased region" description="Basic and acidic residues" evidence="3">
    <location>
        <begin position="456"/>
        <end position="466"/>
    </location>
</feature>
<evidence type="ECO:0000256" key="2">
    <source>
        <dbReference type="SAM" id="Coils"/>
    </source>
</evidence>
<accession>A0A9D4GAI2</accession>
<feature type="coiled-coil region" evidence="2">
    <location>
        <begin position="229"/>
        <end position="263"/>
    </location>
</feature>
<proteinExistence type="predicted"/>
<evidence type="ECO:0008006" key="6">
    <source>
        <dbReference type="Google" id="ProtNLM"/>
    </source>
</evidence>
<organism evidence="4 5">
    <name type="scientific">Dreissena polymorpha</name>
    <name type="common">Zebra mussel</name>
    <name type="synonym">Mytilus polymorpha</name>
    <dbReference type="NCBI Taxonomy" id="45954"/>
    <lineage>
        <taxon>Eukaryota</taxon>
        <taxon>Metazoa</taxon>
        <taxon>Spiralia</taxon>
        <taxon>Lophotrochozoa</taxon>
        <taxon>Mollusca</taxon>
        <taxon>Bivalvia</taxon>
        <taxon>Autobranchia</taxon>
        <taxon>Heteroconchia</taxon>
        <taxon>Euheterodonta</taxon>
        <taxon>Imparidentia</taxon>
        <taxon>Neoheterodontei</taxon>
        <taxon>Myida</taxon>
        <taxon>Dreissenoidea</taxon>
        <taxon>Dreissenidae</taxon>
        <taxon>Dreissena</taxon>
    </lineage>
</organism>
<dbReference type="InterPro" id="IPR040939">
    <property type="entry name" value="Vps38"/>
</dbReference>
<dbReference type="GO" id="GO:0000149">
    <property type="term" value="F:SNARE binding"/>
    <property type="evidence" value="ECO:0007669"/>
    <property type="project" value="TreeGrafter"/>
</dbReference>
<protein>
    <recommendedName>
        <fullName evidence="6">UV radiation resistance-associated gene protein</fullName>
    </recommendedName>
</protein>
<feature type="region of interest" description="Disordered" evidence="3">
    <location>
        <begin position="605"/>
        <end position="625"/>
    </location>
</feature>
<feature type="compositionally biased region" description="Polar residues" evidence="3">
    <location>
        <begin position="472"/>
        <end position="483"/>
    </location>
</feature>
<keyword evidence="5" id="KW-1185">Reference proteome</keyword>
<name>A0A9D4GAI2_DREPO</name>
<evidence type="ECO:0000313" key="4">
    <source>
        <dbReference type="EMBL" id="KAH3813564.1"/>
    </source>
</evidence>
<dbReference type="GO" id="GO:0000323">
    <property type="term" value="C:lytic vacuole"/>
    <property type="evidence" value="ECO:0007669"/>
    <property type="project" value="TreeGrafter"/>
</dbReference>
<reference evidence="4" key="1">
    <citation type="journal article" date="2019" name="bioRxiv">
        <title>The Genome of the Zebra Mussel, Dreissena polymorpha: A Resource for Invasive Species Research.</title>
        <authorList>
            <person name="McCartney M.A."/>
            <person name="Auch B."/>
            <person name="Kono T."/>
            <person name="Mallez S."/>
            <person name="Zhang Y."/>
            <person name="Obille A."/>
            <person name="Becker A."/>
            <person name="Abrahante J.E."/>
            <person name="Garbe J."/>
            <person name="Badalamenti J.P."/>
            <person name="Herman A."/>
            <person name="Mangelson H."/>
            <person name="Liachko I."/>
            <person name="Sullivan S."/>
            <person name="Sone E.D."/>
            <person name="Koren S."/>
            <person name="Silverstein K.A.T."/>
            <person name="Beckman K.B."/>
            <person name="Gohl D.M."/>
        </authorList>
    </citation>
    <scope>NUCLEOTIDE SEQUENCE</scope>
    <source>
        <strain evidence="4">Duluth1</strain>
        <tissue evidence="4">Whole animal</tissue>
    </source>
</reference>
<evidence type="ECO:0000256" key="1">
    <source>
        <dbReference type="ARBA" id="ARBA00023054"/>
    </source>
</evidence>
<sequence>MSDTVNQCVKTSFDLPTYQRRLRHLRSITVRNLQCGSYKGKDITQLGCYFTLHVAGKAKEFYRSEMIYGSLNPSWKSVDISQYDNQINIQSKSFVLRVWVASKRQTTRYLLIDWSINLTGLVFFSDRNEQKYTPNMVVVGMFDKLFIAPQKPLPPEKELLAMEDGMTCKHSYTINSLSRMHTVLRAINQMQASVRRLHGSIEDRLLHSQGEAKLRASEEDMLVHVTQMRTELTWQLHRLQAQQDALENARKAKEEKSHELKEKFHLLAASRLEMEERRKTFFQTREKFIKENYQLLIRRKQLITELTTYIYPVTEDKDKKFYVCGVFLPNSEDFQGSDYTMCSVALGYTCHLVIMMSQILDFPVRYPMQHLSSLSQITDHIHPKLTDKDKVFPLFFKGKERFQFNYGVFMLNKNISQLRYYCGLGTSDLRLTLPNIKTLLESRLGIRCDSIAEKAKAEAQERPNMEDRDETLSSVASGGNHSAHNPAEEYVEKILANRGKTSPLIENGQNRTVALPLTEISVTQSENILETGDIFKPTDDEFFTSKLGLVLGTNSPGSSSYGSFSEHQNGVIKYDRNFSMSPSPGSAENSLQALMSADLKEVNSKVNGKSSDVSHDLSSGDDECENVEQTFKNLDINDFSPLDDNST</sequence>
<dbReference type="GO" id="GO:0005768">
    <property type="term" value="C:endosome"/>
    <property type="evidence" value="ECO:0007669"/>
    <property type="project" value="TreeGrafter"/>
</dbReference>
<dbReference type="PANTHER" id="PTHR15157:SF5">
    <property type="entry name" value="UV RADIATION RESISTANCE-ASSOCIATED GENE PROTEIN"/>
    <property type="match status" value="1"/>
</dbReference>
<dbReference type="GO" id="GO:0035493">
    <property type="term" value="P:SNARE complex assembly"/>
    <property type="evidence" value="ECO:0007669"/>
    <property type="project" value="TreeGrafter"/>
</dbReference>
<feature type="region of interest" description="Disordered" evidence="3">
    <location>
        <begin position="456"/>
        <end position="486"/>
    </location>
</feature>
<dbReference type="OrthoDB" id="72772at2759"/>
<comment type="caution">
    <text evidence="4">The sequence shown here is derived from an EMBL/GenBank/DDBJ whole genome shotgun (WGS) entry which is preliminary data.</text>
</comment>
<evidence type="ECO:0000256" key="3">
    <source>
        <dbReference type="SAM" id="MobiDB-lite"/>
    </source>
</evidence>
<evidence type="ECO:0000313" key="5">
    <source>
        <dbReference type="Proteomes" id="UP000828390"/>
    </source>
</evidence>